<evidence type="ECO:0000313" key="6">
    <source>
        <dbReference type="EMBL" id="SAM02071.1"/>
    </source>
</evidence>
<dbReference type="GO" id="GO:0007005">
    <property type="term" value="P:mitochondrion organization"/>
    <property type="evidence" value="ECO:0007669"/>
    <property type="project" value="TreeGrafter"/>
</dbReference>
<accession>A0A163JN02</accession>
<dbReference type="InterPro" id="IPR032435">
    <property type="entry name" value="STML2-like_C"/>
</dbReference>
<keyword evidence="3" id="KW-0496">Mitochondrion</keyword>
<protein>
    <recommendedName>
        <fullName evidence="5">Band 7 domain-containing protein</fullName>
    </recommendedName>
</protein>
<dbReference type="InterPro" id="IPR002562">
    <property type="entry name" value="3'-5'_exonuclease_dom"/>
</dbReference>
<reference evidence="6" key="1">
    <citation type="submission" date="2016-04" db="EMBL/GenBank/DDBJ databases">
        <authorList>
            <person name="Evans L.H."/>
            <person name="Alamgir A."/>
            <person name="Owens N."/>
            <person name="Weber N.D."/>
            <person name="Virtaneva K."/>
            <person name="Barbian K."/>
            <person name="Babar A."/>
            <person name="Rosenke K."/>
        </authorList>
    </citation>
    <scope>NUCLEOTIDE SEQUENCE [LARGE SCALE GENOMIC DNA]</scope>
    <source>
        <strain evidence="6">CBS 101.48</strain>
    </source>
</reference>
<keyword evidence="7" id="KW-1185">Reference proteome</keyword>
<dbReference type="PRINTS" id="PR00721">
    <property type="entry name" value="STOMATIN"/>
</dbReference>
<gene>
    <name evidence="6" type="primary">ABSGL_07834.1 scaffold 9181</name>
</gene>
<dbReference type="STRING" id="4829.A0A163JN02"/>
<evidence type="ECO:0000256" key="4">
    <source>
        <dbReference type="SAM" id="MobiDB-lite"/>
    </source>
</evidence>
<dbReference type="PANTHER" id="PTHR43327:SF10">
    <property type="entry name" value="STOMATIN-LIKE PROTEIN 2, MITOCHONDRIAL"/>
    <property type="match status" value="1"/>
</dbReference>
<dbReference type="InterPro" id="IPR050710">
    <property type="entry name" value="Band7/mec-2_domain"/>
</dbReference>
<dbReference type="InParanoid" id="A0A163JN02"/>
<dbReference type="SUPFAM" id="SSF117892">
    <property type="entry name" value="Band 7/SPFH domain"/>
    <property type="match status" value="1"/>
</dbReference>
<sequence length="736" mass="81950">MISPSFTLFCLYHSRPVIRNRAALSLIPKRSTSSKLARAVNAYTTDSPSTQLSTKSQEIETAFTDAVQKALDTEHTYQFQFETLALLHKSMHLKQTNPKDPRKRAPRMPRPNSPDDDAALEKNSIDPTAISPAPKAPTRKLRKSVNQKTIHLETDPQALRETLWLAAKEALSPGCRYKTHRQEKSLVPLNGILDSLPPLTLPDEYQVVCTRSKMEVNETLAGMILKHHSFDAFGLDMEWKPTFVKGGKEEPVGLLQICSGNKALLIQMSAMKGTLPTVLVDFLKNKKLLKAGVGVCSDAAKLQREMGVAVNGLVDLGRLNDMVREQSFYVRRYTGHSLKTLTGIYFTPAIHQRIAFYGGYGYNNDYEYGASPVGTGSSWGTERKSLPRNTIVKFVPQQEAWIVERMGRFHRMLDPGLNILVPVIDRIKYVKSLKETAIEVPSQSAITQDNVTLELDGVLYFRIVDPFKASYGVEDAEFAITQLAQTTMRAEIGQMTLDKTLAERAHLNSNIVLAINSAAEDWGIRCLRYEIRDIHPPSKVVESMHQQVSAERTKRAQILESEGARQAAINVAEGRKQATILASEAEKAEQVNLASGEAEAILLRAQATSRGIENISKAIGLQHGHDAVSMAVAEKYVEAFGRMAKEGTTLIVPTAANDAASMVTQALTIYNTINKRPTNTPSATPPTGDDAHSMKEQITKDLVNAAEPLFCDIKQWASRHRRYSLRYRRRCRRRRS</sequence>
<evidence type="ECO:0000256" key="1">
    <source>
        <dbReference type="ARBA" id="ARBA00004173"/>
    </source>
</evidence>
<dbReference type="Pfam" id="PF01612">
    <property type="entry name" value="DNA_pol_A_exo1"/>
    <property type="match status" value="1"/>
</dbReference>
<dbReference type="GO" id="GO:0003676">
    <property type="term" value="F:nucleic acid binding"/>
    <property type="evidence" value="ECO:0007669"/>
    <property type="project" value="InterPro"/>
</dbReference>
<organism evidence="6">
    <name type="scientific">Absidia glauca</name>
    <name type="common">Pin mould</name>
    <dbReference type="NCBI Taxonomy" id="4829"/>
    <lineage>
        <taxon>Eukaryota</taxon>
        <taxon>Fungi</taxon>
        <taxon>Fungi incertae sedis</taxon>
        <taxon>Mucoromycota</taxon>
        <taxon>Mucoromycotina</taxon>
        <taxon>Mucoromycetes</taxon>
        <taxon>Mucorales</taxon>
        <taxon>Cunninghamellaceae</taxon>
        <taxon>Absidia</taxon>
    </lineage>
</organism>
<dbReference type="Pfam" id="PF16200">
    <property type="entry name" value="Band_7_C"/>
    <property type="match status" value="1"/>
</dbReference>
<dbReference type="GO" id="GO:0005739">
    <property type="term" value="C:mitochondrion"/>
    <property type="evidence" value="ECO:0007669"/>
    <property type="project" value="UniProtKB-SubCell"/>
</dbReference>
<dbReference type="CDD" id="cd06141">
    <property type="entry name" value="WRN_exo"/>
    <property type="match status" value="1"/>
</dbReference>
<dbReference type="PANTHER" id="PTHR43327">
    <property type="entry name" value="STOMATIN-LIKE PROTEIN 2, MITOCHONDRIAL"/>
    <property type="match status" value="1"/>
</dbReference>
<comment type="similarity">
    <text evidence="2">Belongs to the band 7/mec-2 family.</text>
</comment>
<dbReference type="InterPro" id="IPR036397">
    <property type="entry name" value="RNaseH_sf"/>
</dbReference>
<dbReference type="InterPro" id="IPR036013">
    <property type="entry name" value="Band_7/SPFH_dom_sf"/>
</dbReference>
<dbReference type="GO" id="GO:0008408">
    <property type="term" value="F:3'-5' exonuclease activity"/>
    <property type="evidence" value="ECO:0007669"/>
    <property type="project" value="InterPro"/>
</dbReference>
<dbReference type="InterPro" id="IPR001107">
    <property type="entry name" value="Band_7"/>
</dbReference>
<evidence type="ECO:0000313" key="7">
    <source>
        <dbReference type="Proteomes" id="UP000078561"/>
    </source>
</evidence>
<dbReference type="InterPro" id="IPR001972">
    <property type="entry name" value="Stomatin_HflK_fam"/>
</dbReference>
<dbReference type="Gene3D" id="3.30.479.30">
    <property type="entry name" value="Band 7 domain"/>
    <property type="match status" value="1"/>
</dbReference>
<evidence type="ECO:0000259" key="5">
    <source>
        <dbReference type="SMART" id="SM00244"/>
    </source>
</evidence>
<dbReference type="InterPro" id="IPR012337">
    <property type="entry name" value="RNaseH-like_sf"/>
</dbReference>
<dbReference type="Pfam" id="PF01145">
    <property type="entry name" value="Band_7"/>
    <property type="match status" value="1"/>
</dbReference>
<dbReference type="EMBL" id="LT553674">
    <property type="protein sequence ID" value="SAM02071.1"/>
    <property type="molecule type" value="Genomic_DNA"/>
</dbReference>
<name>A0A163JN02_ABSGL</name>
<dbReference type="Proteomes" id="UP000078561">
    <property type="component" value="Unassembled WGS sequence"/>
</dbReference>
<dbReference type="GO" id="GO:0006139">
    <property type="term" value="P:nucleobase-containing compound metabolic process"/>
    <property type="evidence" value="ECO:0007669"/>
    <property type="project" value="InterPro"/>
</dbReference>
<proteinExistence type="inferred from homology"/>
<dbReference type="FunFam" id="3.30.479.30:FF:000008">
    <property type="entry name" value="Stomatin-like protein 2, mitochondrial"/>
    <property type="match status" value="1"/>
</dbReference>
<dbReference type="Gene3D" id="3.30.420.10">
    <property type="entry name" value="Ribonuclease H-like superfamily/Ribonuclease H"/>
    <property type="match status" value="1"/>
</dbReference>
<dbReference type="CDD" id="cd08829">
    <property type="entry name" value="SPFH_paraslipin"/>
    <property type="match status" value="1"/>
</dbReference>
<evidence type="ECO:0000256" key="3">
    <source>
        <dbReference type="ARBA" id="ARBA00023128"/>
    </source>
</evidence>
<comment type="subcellular location">
    <subcellularLocation>
        <location evidence="1">Mitochondrion</location>
    </subcellularLocation>
</comment>
<dbReference type="SMART" id="SM00244">
    <property type="entry name" value="PHB"/>
    <property type="match status" value="1"/>
</dbReference>
<dbReference type="AlphaFoldDB" id="A0A163JN02"/>
<dbReference type="SUPFAM" id="SSF53098">
    <property type="entry name" value="Ribonuclease H-like"/>
    <property type="match status" value="1"/>
</dbReference>
<evidence type="ECO:0000256" key="2">
    <source>
        <dbReference type="ARBA" id="ARBA00008164"/>
    </source>
</evidence>
<dbReference type="GO" id="GO:0016020">
    <property type="term" value="C:membrane"/>
    <property type="evidence" value="ECO:0007669"/>
    <property type="project" value="InterPro"/>
</dbReference>
<feature type="region of interest" description="Disordered" evidence="4">
    <location>
        <begin position="93"/>
        <end position="153"/>
    </location>
</feature>
<feature type="domain" description="Band 7" evidence="5">
    <location>
        <begin position="390"/>
        <end position="548"/>
    </location>
</feature>
<dbReference type="OrthoDB" id="434619at2759"/>